<name>A0AAW2FU56_9HYME</name>
<reference evidence="2 3" key="1">
    <citation type="submission" date="2023-03" db="EMBL/GenBank/DDBJ databases">
        <title>High recombination rates correlate with genetic variation in Cardiocondyla obscurior ants.</title>
        <authorList>
            <person name="Errbii M."/>
        </authorList>
    </citation>
    <scope>NUCLEOTIDE SEQUENCE [LARGE SCALE GENOMIC DNA]</scope>
    <source>
        <strain evidence="2">Alpha-2009</strain>
        <tissue evidence="2">Whole body</tissue>
    </source>
</reference>
<feature type="transmembrane region" description="Helical" evidence="1">
    <location>
        <begin position="70"/>
        <end position="90"/>
    </location>
</feature>
<proteinExistence type="predicted"/>
<evidence type="ECO:0000256" key="1">
    <source>
        <dbReference type="SAM" id="Phobius"/>
    </source>
</evidence>
<dbReference type="EMBL" id="JADYXP020000008">
    <property type="protein sequence ID" value="KAL0119308.1"/>
    <property type="molecule type" value="Genomic_DNA"/>
</dbReference>
<keyword evidence="1" id="KW-0812">Transmembrane</keyword>
<organism evidence="2 3">
    <name type="scientific">Cardiocondyla obscurior</name>
    <dbReference type="NCBI Taxonomy" id="286306"/>
    <lineage>
        <taxon>Eukaryota</taxon>
        <taxon>Metazoa</taxon>
        <taxon>Ecdysozoa</taxon>
        <taxon>Arthropoda</taxon>
        <taxon>Hexapoda</taxon>
        <taxon>Insecta</taxon>
        <taxon>Pterygota</taxon>
        <taxon>Neoptera</taxon>
        <taxon>Endopterygota</taxon>
        <taxon>Hymenoptera</taxon>
        <taxon>Apocrita</taxon>
        <taxon>Aculeata</taxon>
        <taxon>Formicoidea</taxon>
        <taxon>Formicidae</taxon>
        <taxon>Myrmicinae</taxon>
        <taxon>Cardiocondyla</taxon>
    </lineage>
</organism>
<feature type="transmembrane region" description="Helical" evidence="1">
    <location>
        <begin position="41"/>
        <end position="58"/>
    </location>
</feature>
<dbReference type="AlphaFoldDB" id="A0AAW2FU56"/>
<evidence type="ECO:0000313" key="3">
    <source>
        <dbReference type="Proteomes" id="UP001430953"/>
    </source>
</evidence>
<comment type="caution">
    <text evidence="2">The sequence shown here is derived from an EMBL/GenBank/DDBJ whole genome shotgun (WGS) entry which is preliminary data.</text>
</comment>
<evidence type="ECO:0000313" key="2">
    <source>
        <dbReference type="EMBL" id="KAL0119308.1"/>
    </source>
</evidence>
<accession>A0AAW2FU56</accession>
<keyword evidence="1" id="KW-1133">Transmembrane helix</keyword>
<keyword evidence="1" id="KW-0472">Membrane</keyword>
<protein>
    <submittedName>
        <fullName evidence="2">Uncharacterized protein</fullName>
    </submittedName>
</protein>
<gene>
    <name evidence="2" type="ORF">PUN28_009706</name>
</gene>
<dbReference type="Proteomes" id="UP001430953">
    <property type="component" value="Unassembled WGS sequence"/>
</dbReference>
<keyword evidence="3" id="KW-1185">Reference proteome</keyword>
<sequence>MRNKYDNDKHLLPIISRCLSCRRKLSVPFLASSKSIMLRKLVSAAVFCTLIIMLQASPVTEDSDENDYSILLSTVLALLSPDQFSLNQIINNLMKLRGMRLPCMIHSIVPWEFNCTQIK</sequence>